<dbReference type="PROSITE" id="PS51077">
    <property type="entry name" value="HTH_ICLR"/>
    <property type="match status" value="1"/>
</dbReference>
<dbReference type="InterPro" id="IPR050707">
    <property type="entry name" value="HTH_MetabolicPath_Reg"/>
</dbReference>
<dbReference type="Pfam" id="PF01614">
    <property type="entry name" value="IclR_C"/>
    <property type="match status" value="1"/>
</dbReference>
<keyword evidence="1" id="KW-0805">Transcription regulation</keyword>
<dbReference type="EMBL" id="JAENGP010000026">
    <property type="protein sequence ID" value="MBK1782588.1"/>
    <property type="molecule type" value="Genomic_DNA"/>
</dbReference>
<dbReference type="InterPro" id="IPR036390">
    <property type="entry name" value="WH_DNA-bd_sf"/>
</dbReference>
<dbReference type="InterPro" id="IPR029016">
    <property type="entry name" value="GAF-like_dom_sf"/>
</dbReference>
<reference evidence="6 7" key="1">
    <citation type="submission" date="2020-12" db="EMBL/GenBank/DDBJ databases">
        <authorList>
            <person name="Lu T."/>
            <person name="Wang Q."/>
            <person name="Han X."/>
        </authorList>
    </citation>
    <scope>NUCLEOTIDE SEQUENCE [LARGE SCALE GENOMIC DNA]</scope>
    <source>
        <strain evidence="6 7">WQ 585</strain>
    </source>
</reference>
<name>A0ABS1EHX1_9BURK</name>
<evidence type="ECO:0000259" key="5">
    <source>
        <dbReference type="PROSITE" id="PS51078"/>
    </source>
</evidence>
<dbReference type="RefSeq" id="WP_200239400.1">
    <property type="nucleotide sequence ID" value="NZ_JAENGP010000026.1"/>
</dbReference>
<evidence type="ECO:0000256" key="2">
    <source>
        <dbReference type="ARBA" id="ARBA00023125"/>
    </source>
</evidence>
<dbReference type="PANTHER" id="PTHR30136">
    <property type="entry name" value="HELIX-TURN-HELIX TRANSCRIPTIONAL REGULATOR, ICLR FAMILY"/>
    <property type="match status" value="1"/>
</dbReference>
<dbReference type="InterPro" id="IPR036388">
    <property type="entry name" value="WH-like_DNA-bd_sf"/>
</dbReference>
<accession>A0ABS1EHX1</accession>
<dbReference type="Gene3D" id="1.10.10.10">
    <property type="entry name" value="Winged helix-like DNA-binding domain superfamily/Winged helix DNA-binding domain"/>
    <property type="match status" value="1"/>
</dbReference>
<dbReference type="Gene3D" id="3.30.450.40">
    <property type="match status" value="1"/>
</dbReference>
<keyword evidence="7" id="KW-1185">Reference proteome</keyword>
<evidence type="ECO:0000256" key="3">
    <source>
        <dbReference type="ARBA" id="ARBA00023163"/>
    </source>
</evidence>
<proteinExistence type="predicted"/>
<evidence type="ECO:0000256" key="1">
    <source>
        <dbReference type="ARBA" id="ARBA00023015"/>
    </source>
</evidence>
<organism evidence="6 7">
    <name type="scientific">Advenella mandrilli</name>
    <dbReference type="NCBI Taxonomy" id="2800330"/>
    <lineage>
        <taxon>Bacteria</taxon>
        <taxon>Pseudomonadati</taxon>
        <taxon>Pseudomonadota</taxon>
        <taxon>Betaproteobacteria</taxon>
        <taxon>Burkholderiales</taxon>
        <taxon>Alcaligenaceae</taxon>
    </lineage>
</organism>
<dbReference type="SMART" id="SM00346">
    <property type="entry name" value="HTH_ICLR"/>
    <property type="match status" value="1"/>
</dbReference>
<feature type="domain" description="HTH iclR-type" evidence="4">
    <location>
        <begin position="30"/>
        <end position="90"/>
    </location>
</feature>
<dbReference type="NCBIfam" id="TIGR02431">
    <property type="entry name" value="pcaR_pcaU"/>
    <property type="match status" value="1"/>
</dbReference>
<dbReference type="SUPFAM" id="SSF55781">
    <property type="entry name" value="GAF domain-like"/>
    <property type="match status" value="1"/>
</dbReference>
<protein>
    <submittedName>
        <fullName evidence="6">Helix-turn-helix domain-containing protein</fullName>
    </submittedName>
</protein>
<dbReference type="SUPFAM" id="SSF46785">
    <property type="entry name" value="Winged helix' DNA-binding domain"/>
    <property type="match status" value="1"/>
</dbReference>
<keyword evidence="2" id="KW-0238">DNA-binding</keyword>
<evidence type="ECO:0000313" key="6">
    <source>
        <dbReference type="EMBL" id="MBK1782588.1"/>
    </source>
</evidence>
<keyword evidence="3" id="KW-0804">Transcription</keyword>
<gene>
    <name evidence="6" type="ORF">JHL22_15350</name>
</gene>
<dbReference type="PANTHER" id="PTHR30136:SF34">
    <property type="entry name" value="TRANSCRIPTIONAL REGULATOR"/>
    <property type="match status" value="1"/>
</dbReference>
<evidence type="ECO:0000313" key="7">
    <source>
        <dbReference type="Proteomes" id="UP000635316"/>
    </source>
</evidence>
<dbReference type="InterPro" id="IPR005471">
    <property type="entry name" value="Tscrpt_reg_IclR_N"/>
</dbReference>
<dbReference type="InterPro" id="IPR012794">
    <property type="entry name" value="PcaR_PcaU"/>
</dbReference>
<feature type="domain" description="IclR-ED" evidence="5">
    <location>
        <begin position="91"/>
        <end position="273"/>
    </location>
</feature>
<dbReference type="Pfam" id="PF09339">
    <property type="entry name" value="HTH_IclR"/>
    <property type="match status" value="1"/>
</dbReference>
<comment type="caution">
    <text evidence="6">The sequence shown here is derived from an EMBL/GenBank/DDBJ whole genome shotgun (WGS) entry which is preliminary data.</text>
</comment>
<sequence>MANVTLCFICIGKRVLSKIIKTDDSDKDFLTTFAKGLEVIKSFNDETPCLTVTELAQKVGLSRAAARRFLLTLSKLGYLNQNNGQFSLSAKVLDLGYSYLASLNFMERVTPIIEQVARDLNESCSVTVLEDKDIVYIGRASRSRLVSMNLQIGARLPAYVTSTGRVFLAALSDEQLEAFFRDDPCEKLTEHTKTARQILAEIKKVRAQGYCLVNQELELGMCSLSVPVYNRSNQVMLALIVSCNPWLVSPEEMVQRFLPVLKSAAQEITLVLP</sequence>
<evidence type="ECO:0000259" key="4">
    <source>
        <dbReference type="PROSITE" id="PS51077"/>
    </source>
</evidence>
<dbReference type="InterPro" id="IPR014757">
    <property type="entry name" value="Tscrpt_reg_IclR_C"/>
</dbReference>
<dbReference type="PROSITE" id="PS51078">
    <property type="entry name" value="ICLR_ED"/>
    <property type="match status" value="1"/>
</dbReference>
<dbReference type="Proteomes" id="UP000635316">
    <property type="component" value="Unassembled WGS sequence"/>
</dbReference>